<name>A0A0F9DAT9_9ZZZZ</name>
<dbReference type="SUPFAM" id="SSF56601">
    <property type="entry name" value="beta-lactamase/transpeptidase-like"/>
    <property type="match status" value="1"/>
</dbReference>
<reference evidence="2" key="1">
    <citation type="journal article" date="2015" name="Nature">
        <title>Complex archaea that bridge the gap between prokaryotes and eukaryotes.</title>
        <authorList>
            <person name="Spang A."/>
            <person name="Saw J.H."/>
            <person name="Jorgensen S.L."/>
            <person name="Zaremba-Niedzwiedzka K."/>
            <person name="Martijn J."/>
            <person name="Lind A.E."/>
            <person name="van Eijk R."/>
            <person name="Schleper C."/>
            <person name="Guy L."/>
            <person name="Ettema T.J."/>
        </authorList>
    </citation>
    <scope>NUCLEOTIDE SEQUENCE</scope>
</reference>
<dbReference type="AlphaFoldDB" id="A0A0F9DAT9"/>
<dbReference type="PANTHER" id="PTHR46825">
    <property type="entry name" value="D-ALANYL-D-ALANINE-CARBOXYPEPTIDASE/ENDOPEPTIDASE AMPH"/>
    <property type="match status" value="1"/>
</dbReference>
<proteinExistence type="predicted"/>
<dbReference type="InterPro" id="IPR050491">
    <property type="entry name" value="AmpC-like"/>
</dbReference>
<evidence type="ECO:0000259" key="1">
    <source>
        <dbReference type="Pfam" id="PF00144"/>
    </source>
</evidence>
<dbReference type="Gene3D" id="3.40.710.10">
    <property type="entry name" value="DD-peptidase/beta-lactamase superfamily"/>
    <property type="match status" value="1"/>
</dbReference>
<gene>
    <name evidence="2" type="ORF">LCGC14_2511320</name>
</gene>
<accession>A0A0F9DAT9</accession>
<dbReference type="PANTHER" id="PTHR46825:SF9">
    <property type="entry name" value="BETA-LACTAMASE-RELATED DOMAIN-CONTAINING PROTEIN"/>
    <property type="match status" value="1"/>
</dbReference>
<dbReference type="InterPro" id="IPR012338">
    <property type="entry name" value="Beta-lactam/transpept-like"/>
</dbReference>
<dbReference type="EMBL" id="LAZR01040284">
    <property type="protein sequence ID" value="KKL14871.1"/>
    <property type="molecule type" value="Genomic_DNA"/>
</dbReference>
<organism evidence="2">
    <name type="scientific">marine sediment metagenome</name>
    <dbReference type="NCBI Taxonomy" id="412755"/>
    <lineage>
        <taxon>unclassified sequences</taxon>
        <taxon>metagenomes</taxon>
        <taxon>ecological metagenomes</taxon>
    </lineage>
</organism>
<sequence length="384" mass="43181">MYKSIQAIAGVLLLFSFAVMGSETQLTLLEKEIDRIAGESIPVNGPGCSVGVIKNQQFLFKKSYGLANIEHQVPLSSISVFRMASVSKQFTGLAVLLLAEKGEINLDDDIRKYLTDLKDYGVKVTINSMLGHVSGMADYDTLQSLLPKPLLSTAGGPFRLGDEDYLTKEEYYDVIKSLPLEHQPDTQQAYSNFAYFLLSELVAKVSGMSMREYTTKYIFEPLGMHDTFFADDMREIVPNRAEGYRTFKDIGLKRYETNIFVVGDGGLYTTLEDMLIWDNHFYTPKLGDAPNKLMAQFNTPNSQHSFENNGITFYANGQYIEPNYTLHNGGWMGTSTSYIRRPKEQVAFVGMCNSSSLDANVFTYEIPKILTKLKIWDVTDPAIF</sequence>
<dbReference type="InterPro" id="IPR001466">
    <property type="entry name" value="Beta-lactam-related"/>
</dbReference>
<protein>
    <recommendedName>
        <fullName evidence="1">Beta-lactamase-related domain-containing protein</fullName>
    </recommendedName>
</protein>
<feature type="domain" description="Beta-lactamase-related" evidence="1">
    <location>
        <begin position="46"/>
        <end position="356"/>
    </location>
</feature>
<comment type="caution">
    <text evidence="2">The sequence shown here is derived from an EMBL/GenBank/DDBJ whole genome shotgun (WGS) entry which is preliminary data.</text>
</comment>
<evidence type="ECO:0000313" key="2">
    <source>
        <dbReference type="EMBL" id="KKL14871.1"/>
    </source>
</evidence>
<dbReference type="Pfam" id="PF00144">
    <property type="entry name" value="Beta-lactamase"/>
    <property type="match status" value="1"/>
</dbReference>